<dbReference type="RefSeq" id="WP_078785948.1">
    <property type="nucleotide sequence ID" value="NZ_CACZYW010000015.1"/>
</dbReference>
<dbReference type="Pfam" id="PF00881">
    <property type="entry name" value="Nitroreductase"/>
    <property type="match status" value="1"/>
</dbReference>
<dbReference type="Gene3D" id="3.40.109.10">
    <property type="entry name" value="NADH Oxidase"/>
    <property type="match status" value="1"/>
</dbReference>
<dbReference type="SUPFAM" id="SSF55469">
    <property type="entry name" value="FMN-dependent nitroreductase-like"/>
    <property type="match status" value="1"/>
</dbReference>
<dbReference type="InterPro" id="IPR029479">
    <property type="entry name" value="Nitroreductase"/>
</dbReference>
<dbReference type="PANTHER" id="PTHR43673:SF10">
    <property type="entry name" value="NADH DEHYDROGENASE_NAD(P)H NITROREDUCTASE XCC3605-RELATED"/>
    <property type="match status" value="1"/>
</dbReference>
<organism evidence="4 5">
    <name type="scientific">Eubacterium ruminantium</name>
    <dbReference type="NCBI Taxonomy" id="42322"/>
    <lineage>
        <taxon>Bacteria</taxon>
        <taxon>Bacillati</taxon>
        <taxon>Bacillota</taxon>
        <taxon>Clostridia</taxon>
        <taxon>Eubacteriales</taxon>
        <taxon>Eubacteriaceae</taxon>
        <taxon>Eubacterium</taxon>
    </lineage>
</organism>
<dbReference type="Proteomes" id="UP000189857">
    <property type="component" value="Unassembled WGS sequence"/>
</dbReference>
<dbReference type="EMBL" id="FUXA01000003">
    <property type="protein sequence ID" value="SJZ39054.1"/>
    <property type="molecule type" value="Genomic_DNA"/>
</dbReference>
<proteinExistence type="inferred from homology"/>
<dbReference type="OrthoDB" id="9812105at2"/>
<evidence type="ECO:0000313" key="4">
    <source>
        <dbReference type="EMBL" id="SJZ39054.1"/>
    </source>
</evidence>
<gene>
    <name evidence="4" type="ORF">SAMN02745110_00274</name>
</gene>
<accession>A0A1T4K9D2</accession>
<keyword evidence="5" id="KW-1185">Reference proteome</keyword>
<dbReference type="PANTHER" id="PTHR43673">
    <property type="entry name" value="NAD(P)H NITROREDUCTASE YDGI-RELATED"/>
    <property type="match status" value="1"/>
</dbReference>
<dbReference type="AlphaFoldDB" id="A0A1T4K9D2"/>
<dbReference type="GO" id="GO:0016491">
    <property type="term" value="F:oxidoreductase activity"/>
    <property type="evidence" value="ECO:0007669"/>
    <property type="project" value="UniProtKB-KW"/>
</dbReference>
<evidence type="ECO:0000259" key="3">
    <source>
        <dbReference type="Pfam" id="PF00881"/>
    </source>
</evidence>
<protein>
    <submittedName>
        <fullName evidence="4">Nitroreductase</fullName>
    </submittedName>
</protein>
<name>A0A1T4K9D2_9FIRM</name>
<reference evidence="4 5" key="1">
    <citation type="submission" date="2017-02" db="EMBL/GenBank/DDBJ databases">
        <authorList>
            <person name="Peterson S.W."/>
        </authorList>
    </citation>
    <scope>NUCLEOTIDE SEQUENCE [LARGE SCALE GENOMIC DNA]</scope>
    <source>
        <strain evidence="4 5">ATCC 17233</strain>
    </source>
</reference>
<evidence type="ECO:0000256" key="1">
    <source>
        <dbReference type="ARBA" id="ARBA00007118"/>
    </source>
</evidence>
<keyword evidence="2" id="KW-0560">Oxidoreductase</keyword>
<feature type="domain" description="Nitroreductase" evidence="3">
    <location>
        <begin position="7"/>
        <end position="160"/>
    </location>
</feature>
<evidence type="ECO:0000256" key="2">
    <source>
        <dbReference type="ARBA" id="ARBA00023002"/>
    </source>
</evidence>
<evidence type="ECO:0000313" key="5">
    <source>
        <dbReference type="Proteomes" id="UP000189857"/>
    </source>
</evidence>
<comment type="similarity">
    <text evidence="1">Belongs to the nitroreductase family.</text>
</comment>
<dbReference type="InterPro" id="IPR000415">
    <property type="entry name" value="Nitroreductase-like"/>
</dbReference>
<sequence length="180" mass="19774">MELKEAIKERRSVRSYTDKKVSHETMEKIIDSARMAPSWKNTQTARYIVVEDEAVKNKIAEEAVLGFAHNTEIIKASASLVILASVAKRSGYERDGSFTTAKGQGWEMFDAGIAAQTFCLAAHEEGVGSVILGIFDDAKVAEIIGLPEDQNVSALIPVGYSDKELPPVPRKSVEEILSYR</sequence>